<sequence>MKTTTVRQHTRRVSPPSGVRRPREMVNPAMPFFVEPEKLVAKTRKPLLCHLGLHSVYLTGKTHYLSMSGISRVEYKCKHCSHTEWRDL</sequence>
<evidence type="ECO:0000256" key="1">
    <source>
        <dbReference type="SAM" id="MobiDB-lite"/>
    </source>
</evidence>
<accession>A0A6M3LG22</accession>
<proteinExistence type="predicted"/>
<gene>
    <name evidence="2" type="ORF">MM415B04575_0004</name>
</gene>
<dbReference type="EMBL" id="MT143078">
    <property type="protein sequence ID" value="QJA92572.1"/>
    <property type="molecule type" value="Genomic_DNA"/>
</dbReference>
<feature type="region of interest" description="Disordered" evidence="1">
    <location>
        <begin position="1"/>
        <end position="24"/>
    </location>
</feature>
<organism evidence="2">
    <name type="scientific">viral metagenome</name>
    <dbReference type="NCBI Taxonomy" id="1070528"/>
    <lineage>
        <taxon>unclassified sequences</taxon>
        <taxon>metagenomes</taxon>
        <taxon>organismal metagenomes</taxon>
    </lineage>
</organism>
<protein>
    <submittedName>
        <fullName evidence="2">Uncharacterized protein</fullName>
    </submittedName>
</protein>
<evidence type="ECO:0000313" key="2">
    <source>
        <dbReference type="EMBL" id="QJA92572.1"/>
    </source>
</evidence>
<reference evidence="2" key="1">
    <citation type="submission" date="2020-03" db="EMBL/GenBank/DDBJ databases">
        <title>The deep terrestrial virosphere.</title>
        <authorList>
            <person name="Holmfeldt K."/>
            <person name="Nilsson E."/>
            <person name="Simone D."/>
            <person name="Lopez-Fernandez M."/>
            <person name="Wu X."/>
            <person name="de Brujin I."/>
            <person name="Lundin D."/>
            <person name="Andersson A."/>
            <person name="Bertilsson S."/>
            <person name="Dopson M."/>
        </authorList>
    </citation>
    <scope>NUCLEOTIDE SEQUENCE</scope>
    <source>
        <strain evidence="2">MM415B04575</strain>
    </source>
</reference>
<name>A0A6M3LG22_9ZZZZ</name>
<dbReference type="AlphaFoldDB" id="A0A6M3LG22"/>